<feature type="transmembrane region" description="Helical" evidence="1">
    <location>
        <begin position="33"/>
        <end position="53"/>
    </location>
</feature>
<comment type="caution">
    <text evidence="2">The sequence shown here is derived from an EMBL/GenBank/DDBJ whole genome shotgun (WGS) entry which is preliminary data.</text>
</comment>
<dbReference type="Proteomes" id="UP000606498">
    <property type="component" value="Unassembled WGS sequence"/>
</dbReference>
<sequence length="55" mass="6152">MARLLFLPIILSLFWIAFLHFNNVPLAQGKRGFIWIIGVSGALIALLSLAIWLTT</sequence>
<proteinExistence type="predicted"/>
<dbReference type="RefSeq" id="WP_167387693.1">
    <property type="nucleotide sequence ID" value="NZ_BMKO01000007.1"/>
</dbReference>
<evidence type="ECO:0000256" key="1">
    <source>
        <dbReference type="SAM" id="Phobius"/>
    </source>
</evidence>
<gene>
    <name evidence="2" type="ORF">GCM10011520_28420</name>
</gene>
<evidence type="ECO:0000313" key="3">
    <source>
        <dbReference type="Proteomes" id="UP000606498"/>
    </source>
</evidence>
<name>A0ABQ1T7T5_9GAMM</name>
<organism evidence="2 3">
    <name type="scientific">Shewanella carassii</name>
    <dbReference type="NCBI Taxonomy" id="1987584"/>
    <lineage>
        <taxon>Bacteria</taxon>
        <taxon>Pseudomonadati</taxon>
        <taxon>Pseudomonadota</taxon>
        <taxon>Gammaproteobacteria</taxon>
        <taxon>Alteromonadales</taxon>
        <taxon>Shewanellaceae</taxon>
        <taxon>Shewanella</taxon>
    </lineage>
</organism>
<keyword evidence="1" id="KW-0812">Transmembrane</keyword>
<accession>A0ABQ1T7T5</accession>
<keyword evidence="1" id="KW-0472">Membrane</keyword>
<evidence type="ECO:0000313" key="2">
    <source>
        <dbReference type="EMBL" id="GGE86282.1"/>
    </source>
</evidence>
<keyword evidence="3" id="KW-1185">Reference proteome</keyword>
<keyword evidence="1" id="KW-1133">Transmembrane helix</keyword>
<dbReference type="EMBL" id="BMKO01000007">
    <property type="protein sequence ID" value="GGE86282.1"/>
    <property type="molecule type" value="Genomic_DNA"/>
</dbReference>
<protein>
    <submittedName>
        <fullName evidence="2">Uncharacterized protein</fullName>
    </submittedName>
</protein>
<reference evidence="3" key="1">
    <citation type="journal article" date="2019" name="Int. J. Syst. Evol. Microbiol.">
        <title>The Global Catalogue of Microorganisms (GCM) 10K type strain sequencing project: providing services to taxonomists for standard genome sequencing and annotation.</title>
        <authorList>
            <consortium name="The Broad Institute Genomics Platform"/>
            <consortium name="The Broad Institute Genome Sequencing Center for Infectious Disease"/>
            <person name="Wu L."/>
            <person name="Ma J."/>
        </authorList>
    </citation>
    <scope>NUCLEOTIDE SEQUENCE [LARGE SCALE GENOMIC DNA]</scope>
    <source>
        <strain evidence="3">CGMCC 1.16033</strain>
    </source>
</reference>